<proteinExistence type="predicted"/>
<dbReference type="Proteomes" id="UP000192578">
    <property type="component" value="Unassembled WGS sequence"/>
</dbReference>
<name>A0A1W0X6I7_HYPEX</name>
<dbReference type="OrthoDB" id="6132182at2759"/>
<keyword evidence="2" id="KW-1185">Reference proteome</keyword>
<protein>
    <submittedName>
        <fullName evidence="1">Uncharacterized protein</fullName>
    </submittedName>
</protein>
<organism evidence="1 2">
    <name type="scientific">Hypsibius exemplaris</name>
    <name type="common">Freshwater tardigrade</name>
    <dbReference type="NCBI Taxonomy" id="2072580"/>
    <lineage>
        <taxon>Eukaryota</taxon>
        <taxon>Metazoa</taxon>
        <taxon>Ecdysozoa</taxon>
        <taxon>Tardigrada</taxon>
        <taxon>Eutardigrada</taxon>
        <taxon>Parachela</taxon>
        <taxon>Hypsibioidea</taxon>
        <taxon>Hypsibiidae</taxon>
        <taxon>Hypsibius</taxon>
    </lineage>
</organism>
<accession>A0A1W0X6I7</accession>
<comment type="caution">
    <text evidence="1">The sequence shown here is derived from an EMBL/GenBank/DDBJ whole genome shotgun (WGS) entry which is preliminary data.</text>
</comment>
<dbReference type="EMBL" id="MTYJ01000013">
    <property type="protein sequence ID" value="OQV23167.1"/>
    <property type="molecule type" value="Genomic_DNA"/>
</dbReference>
<evidence type="ECO:0000313" key="2">
    <source>
        <dbReference type="Proteomes" id="UP000192578"/>
    </source>
</evidence>
<sequence length="202" mass="22744">MVLISTSAVRALGVVWVYCCVGLINGQADLVTNGSGSFTIESAVNRLNRARIFSDDHQFMRRVAWIMTKDGGDPKTFRQGYNGGIWQIDKDEFFLTQTNPVAIRMYHPKIQSKLGISWPDVHWSDLRKPFYSLLAARLKLAITTSPGECRRPIPTTTPDQASYFARCFAGRKVNTVNTRNPQAFLMAISQCQRAMACRTNTF</sequence>
<reference evidence="2" key="1">
    <citation type="submission" date="2017-01" db="EMBL/GenBank/DDBJ databases">
        <title>Comparative genomics of anhydrobiosis in the tardigrade Hypsibius dujardini.</title>
        <authorList>
            <person name="Yoshida Y."/>
            <person name="Koutsovoulos G."/>
            <person name="Laetsch D."/>
            <person name="Stevens L."/>
            <person name="Kumar S."/>
            <person name="Horikawa D."/>
            <person name="Ishino K."/>
            <person name="Komine S."/>
            <person name="Tomita M."/>
            <person name="Blaxter M."/>
            <person name="Arakawa K."/>
        </authorList>
    </citation>
    <scope>NUCLEOTIDE SEQUENCE [LARGE SCALE GENOMIC DNA]</scope>
    <source>
        <strain evidence="2">Z151</strain>
    </source>
</reference>
<dbReference type="AlphaFoldDB" id="A0A1W0X6I7"/>
<evidence type="ECO:0000313" key="1">
    <source>
        <dbReference type="EMBL" id="OQV23167.1"/>
    </source>
</evidence>
<gene>
    <name evidence="1" type="ORF">BV898_02901</name>
</gene>